<protein>
    <submittedName>
        <fullName evidence="1">Uncharacterized protein</fullName>
    </submittedName>
</protein>
<keyword evidence="2" id="KW-1185">Reference proteome</keyword>
<evidence type="ECO:0000313" key="1">
    <source>
        <dbReference type="EMBL" id="KAG8647579.1"/>
    </source>
</evidence>
<evidence type="ECO:0000313" key="2">
    <source>
        <dbReference type="Proteomes" id="UP000091857"/>
    </source>
</evidence>
<reference evidence="2" key="1">
    <citation type="journal article" date="2016" name="Nat. Biotechnol.">
        <title>Sequencing wild and cultivated cassava and related species reveals extensive interspecific hybridization and genetic diversity.</title>
        <authorList>
            <person name="Bredeson J.V."/>
            <person name="Lyons J.B."/>
            <person name="Prochnik S.E."/>
            <person name="Wu G.A."/>
            <person name="Ha C.M."/>
            <person name="Edsinger-Gonzales E."/>
            <person name="Grimwood J."/>
            <person name="Schmutz J."/>
            <person name="Rabbi I.Y."/>
            <person name="Egesi C."/>
            <person name="Nauluvula P."/>
            <person name="Lebot V."/>
            <person name="Ndunguru J."/>
            <person name="Mkamilo G."/>
            <person name="Bart R.S."/>
            <person name="Setter T.L."/>
            <person name="Gleadow R.M."/>
            <person name="Kulakow P."/>
            <person name="Ferguson M.E."/>
            <person name="Rounsley S."/>
            <person name="Rokhsar D.S."/>
        </authorList>
    </citation>
    <scope>NUCLEOTIDE SEQUENCE [LARGE SCALE GENOMIC DNA]</scope>
    <source>
        <strain evidence="2">cv. AM560-2</strain>
    </source>
</reference>
<gene>
    <name evidence="1" type="ORF">MANES_09G085800v8</name>
</gene>
<sequence>MLVSSPRAAHPTPNHKRKKRKAAYSSCAFSRVLTILFFPLSRTLLINVRVLALSCISLPIMDSIAKLRFPPQPSHLSLNPHRPSFSKPIFSLSFRTPPPLSPLSSPPSFKFASIRASSSCAPLCKSSQTPHPSLLETLNPLLKTTCITLTCAAAVLFSRFQIKPAIASPVAATPTVEPAKESSKENVSVEEQERDLEEHLSRNPNDTEALRSLMEVRIKARKLLGAIEVVDRLIELEPNEDEWPVLKAQIYIYSGEFELARKEFEEILEKDPYRVEAYHGLVMAHSESGTSFDQVFKRIEAAMDKCKKEKKKSDLRDFKLLIAQIRVMEEKYVDALKVYDELVKEEPRDFRPYLCQGIIYTLMRKKDEAEKKFEQFRKLVPENHPYREFFLDNMFGTKFFSEKV</sequence>
<name>A0ACB7H6F1_MANES</name>
<dbReference type="EMBL" id="CM004395">
    <property type="protein sequence ID" value="KAG8647579.1"/>
    <property type="molecule type" value="Genomic_DNA"/>
</dbReference>
<comment type="caution">
    <text evidence="1">The sequence shown here is derived from an EMBL/GenBank/DDBJ whole genome shotgun (WGS) entry which is preliminary data.</text>
</comment>
<dbReference type="Proteomes" id="UP000091857">
    <property type="component" value="Chromosome 9"/>
</dbReference>
<proteinExistence type="predicted"/>
<organism evidence="1 2">
    <name type="scientific">Manihot esculenta</name>
    <name type="common">Cassava</name>
    <name type="synonym">Jatropha manihot</name>
    <dbReference type="NCBI Taxonomy" id="3983"/>
    <lineage>
        <taxon>Eukaryota</taxon>
        <taxon>Viridiplantae</taxon>
        <taxon>Streptophyta</taxon>
        <taxon>Embryophyta</taxon>
        <taxon>Tracheophyta</taxon>
        <taxon>Spermatophyta</taxon>
        <taxon>Magnoliopsida</taxon>
        <taxon>eudicotyledons</taxon>
        <taxon>Gunneridae</taxon>
        <taxon>Pentapetalae</taxon>
        <taxon>rosids</taxon>
        <taxon>fabids</taxon>
        <taxon>Malpighiales</taxon>
        <taxon>Euphorbiaceae</taxon>
        <taxon>Crotonoideae</taxon>
        <taxon>Manihoteae</taxon>
        <taxon>Manihot</taxon>
    </lineage>
</organism>
<accession>A0ACB7H6F1</accession>